<reference evidence="1 2" key="1">
    <citation type="submission" date="2013-01" db="EMBL/GenBank/DDBJ databases">
        <title>The Genome Sequence of Clostridium colicanis 209318.</title>
        <authorList>
            <consortium name="The Broad Institute Genome Sequencing Platform"/>
            <person name="Earl A."/>
            <person name="Ward D."/>
            <person name="Feldgarden M."/>
            <person name="Gevers D."/>
            <person name="Courvalin P."/>
            <person name="Lambert T."/>
            <person name="Walker B."/>
            <person name="Young S.K."/>
            <person name="Zeng Q."/>
            <person name="Gargeya S."/>
            <person name="Fitzgerald M."/>
            <person name="Haas B."/>
            <person name="Abouelleil A."/>
            <person name="Alvarado L."/>
            <person name="Arachchi H.M."/>
            <person name="Berlin A.M."/>
            <person name="Chapman S.B."/>
            <person name="Dewar J."/>
            <person name="Goldberg J."/>
            <person name="Griggs A."/>
            <person name="Gujja S."/>
            <person name="Hansen M."/>
            <person name="Howarth C."/>
            <person name="Imamovic A."/>
            <person name="Larimer J."/>
            <person name="McCowan C."/>
            <person name="Murphy C."/>
            <person name="Neiman D."/>
            <person name="Pearson M."/>
            <person name="Priest M."/>
            <person name="Roberts A."/>
            <person name="Saif S."/>
            <person name="Shea T."/>
            <person name="Sisk P."/>
            <person name="Sykes S."/>
            <person name="Wortman J."/>
            <person name="Nusbaum C."/>
            <person name="Birren B."/>
        </authorList>
    </citation>
    <scope>NUCLEOTIDE SEQUENCE [LARGE SCALE GENOMIC DNA]</scope>
    <source>
        <strain evidence="1 2">209318</strain>
    </source>
</reference>
<dbReference type="EMBL" id="AGYT01000026">
    <property type="protein sequence ID" value="ENY98725.1"/>
    <property type="molecule type" value="Genomic_DNA"/>
</dbReference>
<comment type="caution">
    <text evidence="1">The sequence shown here is derived from an EMBL/GenBank/DDBJ whole genome shotgun (WGS) entry which is preliminary data.</text>
</comment>
<evidence type="ECO:0000313" key="1">
    <source>
        <dbReference type="EMBL" id="ENY98725.1"/>
    </source>
</evidence>
<proteinExistence type="predicted"/>
<protein>
    <submittedName>
        <fullName evidence="1">Uncharacterized protein</fullName>
    </submittedName>
</protein>
<dbReference type="PATRIC" id="fig|999411.4.peg.3197"/>
<accession>N9W6V3</accession>
<sequence length="90" mass="10629">MELSDIGRKMKVVLVKFIRSSFDNLYSYKTDIDDLKENDYIVVQANDEYSLAKVVRYTNDSNKIEKATKWVVQKIDIEQFKNKLFLGELE</sequence>
<evidence type="ECO:0000313" key="2">
    <source>
        <dbReference type="Proteomes" id="UP000013097"/>
    </source>
</evidence>
<dbReference type="RefSeq" id="WP_002599723.1">
    <property type="nucleotide sequence ID" value="NZ_KB850960.1"/>
</dbReference>
<name>N9W6V3_9CLOT</name>
<dbReference type="AlphaFoldDB" id="N9W6V3"/>
<organism evidence="1 2">
    <name type="scientific">Clostridium thermobutyricum</name>
    <dbReference type="NCBI Taxonomy" id="29372"/>
    <lineage>
        <taxon>Bacteria</taxon>
        <taxon>Bacillati</taxon>
        <taxon>Bacillota</taxon>
        <taxon>Clostridia</taxon>
        <taxon>Eubacteriales</taxon>
        <taxon>Clostridiaceae</taxon>
        <taxon>Clostridium</taxon>
    </lineage>
</organism>
<dbReference type="Proteomes" id="UP000013097">
    <property type="component" value="Unassembled WGS sequence"/>
</dbReference>
<dbReference type="eggNOG" id="ENOG50324HK">
    <property type="taxonomic scope" value="Bacteria"/>
</dbReference>
<keyword evidence="2" id="KW-1185">Reference proteome</keyword>
<gene>
    <name evidence="1" type="ORF">HMPREF1092_03283</name>
</gene>
<dbReference type="HOGENOM" id="CLU_193579_0_0_9"/>